<dbReference type="PROSITE" id="PS50109">
    <property type="entry name" value="HIS_KIN"/>
    <property type="match status" value="1"/>
</dbReference>
<dbReference type="Pfam" id="PF01584">
    <property type="entry name" value="CheW"/>
    <property type="match status" value="1"/>
</dbReference>
<evidence type="ECO:0000256" key="10">
    <source>
        <dbReference type="ARBA" id="ARBA00023012"/>
    </source>
</evidence>
<dbReference type="Pfam" id="PF01627">
    <property type="entry name" value="Hpt"/>
    <property type="match status" value="1"/>
</dbReference>
<dbReference type="PATRIC" id="fig|880478.3.peg.1253"/>
<dbReference type="SMART" id="SM00073">
    <property type="entry name" value="HPT"/>
    <property type="match status" value="1"/>
</dbReference>
<dbReference type="GO" id="GO:0000155">
    <property type="term" value="F:phosphorelay sensor kinase activity"/>
    <property type="evidence" value="ECO:0007669"/>
    <property type="project" value="InterPro"/>
</dbReference>
<evidence type="ECO:0000313" key="16">
    <source>
        <dbReference type="Proteomes" id="UP000005110"/>
    </source>
</evidence>
<dbReference type="InterPro" id="IPR005467">
    <property type="entry name" value="His_kinase_dom"/>
</dbReference>
<evidence type="ECO:0000313" key="15">
    <source>
        <dbReference type="EMBL" id="EIW01125.1"/>
    </source>
</evidence>
<dbReference type="PROSITE" id="PS50851">
    <property type="entry name" value="CHEW"/>
    <property type="match status" value="1"/>
</dbReference>
<dbReference type="RefSeq" id="WP_003869152.1">
    <property type="nucleotide sequence ID" value="NZ_CM001486.1"/>
</dbReference>
<evidence type="ECO:0000256" key="4">
    <source>
        <dbReference type="ARBA" id="ARBA00022500"/>
    </source>
</evidence>
<dbReference type="GO" id="GO:0005737">
    <property type="term" value="C:cytoplasm"/>
    <property type="evidence" value="ECO:0007669"/>
    <property type="project" value="InterPro"/>
</dbReference>
<dbReference type="InterPro" id="IPR036890">
    <property type="entry name" value="HATPase_C_sf"/>
</dbReference>
<dbReference type="InterPro" id="IPR003594">
    <property type="entry name" value="HATPase_dom"/>
</dbReference>
<dbReference type="InterPro" id="IPR051315">
    <property type="entry name" value="Bact_Chemotaxis_CheA"/>
</dbReference>
<dbReference type="SUPFAM" id="SSF55052">
    <property type="entry name" value="CheY-binding domain of CheA"/>
    <property type="match status" value="1"/>
</dbReference>
<dbReference type="HOGENOM" id="CLU_000650_3_6_9"/>
<feature type="domain" description="CheW-like" evidence="13">
    <location>
        <begin position="532"/>
        <end position="660"/>
    </location>
</feature>
<dbReference type="Proteomes" id="UP000005110">
    <property type="component" value="Chromosome"/>
</dbReference>
<keyword evidence="10" id="KW-0902">Two-component regulatory system</keyword>
<dbReference type="GO" id="GO:0006935">
    <property type="term" value="P:chemotaxis"/>
    <property type="evidence" value="ECO:0007669"/>
    <property type="project" value="UniProtKB-KW"/>
</dbReference>
<evidence type="ECO:0000259" key="13">
    <source>
        <dbReference type="PROSITE" id="PS50851"/>
    </source>
</evidence>
<dbReference type="CDD" id="cd16916">
    <property type="entry name" value="HATPase_CheA-like"/>
    <property type="match status" value="1"/>
</dbReference>
<dbReference type="PANTHER" id="PTHR43395:SF1">
    <property type="entry name" value="CHEMOTAXIS PROTEIN CHEA"/>
    <property type="match status" value="1"/>
</dbReference>
<evidence type="ECO:0000256" key="7">
    <source>
        <dbReference type="ARBA" id="ARBA00022741"/>
    </source>
</evidence>
<dbReference type="Pfam" id="PF02895">
    <property type="entry name" value="H-kinase_dim"/>
    <property type="match status" value="1"/>
</dbReference>
<dbReference type="InterPro" id="IPR037006">
    <property type="entry name" value="CheA-like_homodim_sf"/>
</dbReference>
<gene>
    <name evidence="15" type="ORF">ThesiDRAFT1_2273</name>
</gene>
<keyword evidence="4" id="KW-0145">Chemotaxis</keyword>
<dbReference type="GO" id="GO:0005524">
    <property type="term" value="F:ATP binding"/>
    <property type="evidence" value="ECO:0007669"/>
    <property type="project" value="UniProtKB-KW"/>
</dbReference>
<dbReference type="Gene3D" id="2.30.30.40">
    <property type="entry name" value="SH3 Domains"/>
    <property type="match status" value="1"/>
</dbReference>
<dbReference type="EC" id="2.7.13.3" evidence="2"/>
<dbReference type="Gene3D" id="1.10.287.560">
    <property type="entry name" value="Histidine kinase CheA-like, homodimeric domain"/>
    <property type="match status" value="1"/>
</dbReference>
<dbReference type="AlphaFoldDB" id="I8R6C5"/>
<evidence type="ECO:0000256" key="11">
    <source>
        <dbReference type="PROSITE-ProRule" id="PRU00110"/>
    </source>
</evidence>
<dbReference type="InterPro" id="IPR004105">
    <property type="entry name" value="CheA-like_dim"/>
</dbReference>
<keyword evidence="5 11" id="KW-0597">Phosphoprotein</keyword>
<dbReference type="SUPFAM" id="SSF47384">
    <property type="entry name" value="Homodimeric domain of signal transducing histidine kinase"/>
    <property type="match status" value="1"/>
</dbReference>
<reference evidence="15 16" key="1">
    <citation type="submission" date="2012-02" db="EMBL/GenBank/DDBJ databases">
        <title>Improved High-Quality Draft sequence of Thermoanaerobacter siderophilus SR4.</title>
        <authorList>
            <consortium name="US DOE Joint Genome Institute"/>
            <person name="Lucas S."/>
            <person name="Han J."/>
            <person name="Lapidus A."/>
            <person name="Cheng J.-F."/>
            <person name="Goodwin L."/>
            <person name="Pitluck S."/>
            <person name="Peters L."/>
            <person name="Detter J.C."/>
            <person name="Han C."/>
            <person name="Tapia R."/>
            <person name="Land M."/>
            <person name="Hauser L."/>
            <person name="Kyrpides N."/>
            <person name="Ivanova N."/>
            <person name="Pagani I."/>
            <person name="Hemme C."/>
            <person name="Woyke T."/>
        </authorList>
    </citation>
    <scope>NUCLEOTIDE SEQUENCE [LARGE SCALE GENOMIC DNA]</scope>
    <source>
        <strain evidence="15 16">SR4</strain>
    </source>
</reference>
<dbReference type="Pfam" id="PF07194">
    <property type="entry name" value="P2"/>
    <property type="match status" value="1"/>
</dbReference>
<dbReference type="InterPro" id="IPR002545">
    <property type="entry name" value="CheW-lke_dom"/>
</dbReference>
<dbReference type="PRINTS" id="PR00344">
    <property type="entry name" value="BCTRLSENSOR"/>
</dbReference>
<feature type="domain" description="Histidine kinase" evidence="12">
    <location>
        <begin position="293"/>
        <end position="530"/>
    </location>
</feature>
<organism evidence="15 16">
    <name type="scientific">Thermoanaerobacter siderophilus SR4</name>
    <dbReference type="NCBI Taxonomy" id="880478"/>
    <lineage>
        <taxon>Bacteria</taxon>
        <taxon>Bacillati</taxon>
        <taxon>Bacillota</taxon>
        <taxon>Clostridia</taxon>
        <taxon>Thermoanaerobacterales</taxon>
        <taxon>Thermoanaerobacteraceae</taxon>
        <taxon>Thermoanaerobacter</taxon>
    </lineage>
</organism>
<dbReference type="SUPFAM" id="SSF47226">
    <property type="entry name" value="Histidine-containing phosphotransfer domain, HPT domain"/>
    <property type="match status" value="1"/>
</dbReference>
<evidence type="ECO:0000256" key="6">
    <source>
        <dbReference type="ARBA" id="ARBA00022679"/>
    </source>
</evidence>
<dbReference type="InterPro" id="IPR037052">
    <property type="entry name" value="CheA-like_P2_sf"/>
</dbReference>
<keyword evidence="6" id="KW-0808">Transferase</keyword>
<accession>I8R6C5</accession>
<dbReference type="CDD" id="cd00731">
    <property type="entry name" value="CheA_reg"/>
    <property type="match status" value="1"/>
</dbReference>
<keyword evidence="8 15" id="KW-0418">Kinase</keyword>
<comment type="catalytic activity">
    <reaction evidence="1">
        <text>ATP + protein L-histidine = ADP + protein N-phospho-L-histidine.</text>
        <dbReference type="EC" id="2.7.13.3"/>
    </reaction>
</comment>
<dbReference type="InterPro" id="IPR036061">
    <property type="entry name" value="CheW-like_dom_sf"/>
</dbReference>
<dbReference type="PROSITE" id="PS50894">
    <property type="entry name" value="HPT"/>
    <property type="match status" value="1"/>
</dbReference>
<evidence type="ECO:0000256" key="1">
    <source>
        <dbReference type="ARBA" id="ARBA00000085"/>
    </source>
</evidence>
<dbReference type="InterPro" id="IPR036641">
    <property type="entry name" value="HPT_dom_sf"/>
</dbReference>
<dbReference type="InterPro" id="IPR008207">
    <property type="entry name" value="Sig_transdc_His_kin_Hpt_dom"/>
</dbReference>
<evidence type="ECO:0000256" key="5">
    <source>
        <dbReference type="ARBA" id="ARBA00022553"/>
    </source>
</evidence>
<keyword evidence="7" id="KW-0547">Nucleotide-binding</keyword>
<evidence type="ECO:0000256" key="8">
    <source>
        <dbReference type="ARBA" id="ARBA00022777"/>
    </source>
</evidence>
<dbReference type="SMART" id="SM00260">
    <property type="entry name" value="CheW"/>
    <property type="match status" value="1"/>
</dbReference>
<dbReference type="InterPro" id="IPR036097">
    <property type="entry name" value="HisK_dim/P_sf"/>
</dbReference>
<evidence type="ECO:0000256" key="9">
    <source>
        <dbReference type="ARBA" id="ARBA00022840"/>
    </source>
</evidence>
<dbReference type="InterPro" id="IPR010808">
    <property type="entry name" value="CheA_P2-bd"/>
</dbReference>
<keyword evidence="9" id="KW-0067">ATP-binding</keyword>
<dbReference type="SMART" id="SM01231">
    <property type="entry name" value="H-kinase_dim"/>
    <property type="match status" value="1"/>
</dbReference>
<protein>
    <recommendedName>
        <fullName evidence="3">Chemotaxis protein CheA</fullName>
        <ecNumber evidence="2">2.7.13.3</ecNumber>
    </recommendedName>
</protein>
<dbReference type="InterPro" id="IPR035891">
    <property type="entry name" value="CheY-binding_CheA"/>
</dbReference>
<dbReference type="EMBL" id="CM001486">
    <property type="protein sequence ID" value="EIW01125.1"/>
    <property type="molecule type" value="Genomic_DNA"/>
</dbReference>
<dbReference type="SUPFAM" id="SSF55874">
    <property type="entry name" value="ATPase domain of HSP90 chaperone/DNA topoisomerase II/histidine kinase"/>
    <property type="match status" value="1"/>
</dbReference>
<name>I8R6C5_9THEO</name>
<proteinExistence type="predicted"/>
<dbReference type="SMART" id="SM00387">
    <property type="entry name" value="HATPase_c"/>
    <property type="match status" value="1"/>
</dbReference>
<dbReference type="Pfam" id="PF02518">
    <property type="entry name" value="HATPase_c"/>
    <property type="match status" value="1"/>
</dbReference>
<dbReference type="PANTHER" id="PTHR43395">
    <property type="entry name" value="SENSOR HISTIDINE KINASE CHEA"/>
    <property type="match status" value="1"/>
</dbReference>
<dbReference type="Gene3D" id="3.30.70.1110">
    <property type="entry name" value="Histidine kinase CheA-like, P2 response regulator-binding domain"/>
    <property type="match status" value="1"/>
</dbReference>
<dbReference type="InterPro" id="IPR004358">
    <property type="entry name" value="Sig_transdc_His_kin-like_C"/>
</dbReference>
<feature type="modified residue" description="Phosphohistidine" evidence="11">
    <location>
        <position position="46"/>
    </location>
</feature>
<evidence type="ECO:0000256" key="2">
    <source>
        <dbReference type="ARBA" id="ARBA00012438"/>
    </source>
</evidence>
<dbReference type="Gene3D" id="3.30.565.10">
    <property type="entry name" value="Histidine kinase-like ATPase, C-terminal domain"/>
    <property type="match status" value="1"/>
</dbReference>
<dbReference type="CDD" id="cd00088">
    <property type="entry name" value="HPT"/>
    <property type="match status" value="1"/>
</dbReference>
<dbReference type="SUPFAM" id="SSF50341">
    <property type="entry name" value="CheW-like"/>
    <property type="match status" value="1"/>
</dbReference>
<keyword evidence="16" id="KW-1185">Reference proteome</keyword>
<sequence length="660" mass="74059">MENNQYIDIFIEESQEHIENLNSNLLLLENDPENRQVIDEIFRSAHTLKGMAATMGFENMNKLAHKMEDVLQEVKNGQLHISHAIMDILFKCVDTLSEMLDSISQTGEDNVPIDELIFLLSGVSSKSGNKENIVQKENDASGSDTLLNVYEEDIIREAAKDNYKAYKITVHIDKGCVMKSARAFIIFNSLDEIGDIINSSPSVEDIEDEKFEDSFTVHIITKEDKESIEKRLLSIAEVNNVEVELINIDLNKEGERFVKEVSSSQSQSFENIKKSQSNNKTSKSVRVDIDRLDNLMNLVSELIIIKTRLEGLEADNKNSETVSAIEYLERITTNLHDAVMKVRMVPVERVFNRFPRMVRDLSYELGKKIILNMYGQDTEVDRTVIDEIGDPLVHLIRNSIDHGIEMPQERWQKGKPEQGTINLRAYHEGNNVIIEVSDDGRGIDIEKVKAKAVEKGIYTAEQVNDLSKDKILDLLFRPGFSTADKVTDISGRGVGLDVVKNKIESLNGSIEILSEINKGTKFIIKLPLTLAIIQALLVKVGDEKFAIPLNSISEIVHKKEEEIHNVQGKEVVLFRGKVIPIIRLNEVLETKKISNNGNLVCVIIKKGENLACCTVDELIGQQEIVIKPLGKYLSNVKVIAGATILGDGQVALIVDANNLF</sequence>
<evidence type="ECO:0000259" key="12">
    <source>
        <dbReference type="PROSITE" id="PS50109"/>
    </source>
</evidence>
<feature type="domain" description="HPt" evidence="14">
    <location>
        <begin position="1"/>
        <end position="103"/>
    </location>
</feature>
<dbReference type="Gene3D" id="1.20.120.160">
    <property type="entry name" value="HPT domain"/>
    <property type="match status" value="1"/>
</dbReference>
<dbReference type="FunFam" id="3.30.565.10:FF:000016">
    <property type="entry name" value="Chemotaxis protein CheA, putative"/>
    <property type="match status" value="1"/>
</dbReference>
<evidence type="ECO:0000256" key="3">
    <source>
        <dbReference type="ARBA" id="ARBA00021495"/>
    </source>
</evidence>
<evidence type="ECO:0000259" key="14">
    <source>
        <dbReference type="PROSITE" id="PS50894"/>
    </source>
</evidence>